<dbReference type="AlphaFoldDB" id="A0AAD1TD38"/>
<feature type="compositionally biased region" description="Basic and acidic residues" evidence="1">
    <location>
        <begin position="71"/>
        <end position="89"/>
    </location>
</feature>
<feature type="compositionally biased region" description="Basic and acidic residues" evidence="1">
    <location>
        <begin position="97"/>
        <end position="110"/>
    </location>
</feature>
<reference evidence="2" key="1">
    <citation type="submission" date="2022-03" db="EMBL/GenBank/DDBJ databases">
        <authorList>
            <person name="Alioto T."/>
            <person name="Alioto T."/>
            <person name="Gomez Garrido J."/>
        </authorList>
    </citation>
    <scope>NUCLEOTIDE SEQUENCE</scope>
</reference>
<name>A0AAD1TD38_PELCU</name>
<proteinExistence type="predicted"/>
<evidence type="ECO:0000313" key="2">
    <source>
        <dbReference type="EMBL" id="CAH2324481.1"/>
    </source>
</evidence>
<evidence type="ECO:0000256" key="1">
    <source>
        <dbReference type="SAM" id="MobiDB-lite"/>
    </source>
</evidence>
<keyword evidence="3" id="KW-1185">Reference proteome</keyword>
<evidence type="ECO:0000313" key="3">
    <source>
        <dbReference type="Proteomes" id="UP001295444"/>
    </source>
</evidence>
<accession>A0AAD1TD38</accession>
<sequence length="110" mass="12556">MSKVQPAFPFITAPQFILAVLRDSLGAKRSRECRRTCSDLSLHSHNLLDVTGFAGFGVCDRGIWFLLPAETERENGQNKKGQNKKEQNKKGQNKKGQNKERQNKERQNKK</sequence>
<protein>
    <submittedName>
        <fullName evidence="2">Uncharacterized protein</fullName>
    </submittedName>
</protein>
<feature type="region of interest" description="Disordered" evidence="1">
    <location>
        <begin position="71"/>
        <end position="110"/>
    </location>
</feature>
<dbReference type="EMBL" id="OW240923">
    <property type="protein sequence ID" value="CAH2324481.1"/>
    <property type="molecule type" value="Genomic_DNA"/>
</dbReference>
<organism evidence="2 3">
    <name type="scientific">Pelobates cultripes</name>
    <name type="common">Western spadefoot toad</name>
    <dbReference type="NCBI Taxonomy" id="61616"/>
    <lineage>
        <taxon>Eukaryota</taxon>
        <taxon>Metazoa</taxon>
        <taxon>Chordata</taxon>
        <taxon>Craniata</taxon>
        <taxon>Vertebrata</taxon>
        <taxon>Euteleostomi</taxon>
        <taxon>Amphibia</taxon>
        <taxon>Batrachia</taxon>
        <taxon>Anura</taxon>
        <taxon>Pelobatoidea</taxon>
        <taxon>Pelobatidae</taxon>
        <taxon>Pelobates</taxon>
    </lineage>
</organism>
<dbReference type="Proteomes" id="UP001295444">
    <property type="component" value="Chromosome 12"/>
</dbReference>
<gene>
    <name evidence="2" type="ORF">PECUL_23A043399</name>
</gene>